<feature type="compositionally biased region" description="Basic residues" evidence="1">
    <location>
        <begin position="1390"/>
        <end position="1399"/>
    </location>
</feature>
<proteinExistence type="predicted"/>
<evidence type="ECO:0000313" key="4">
    <source>
        <dbReference type="Proteomes" id="UP000035681"/>
    </source>
</evidence>
<sequence length="1427" mass="165929">MNIWSCFIYYNLFLTINFVTIFGKEKINNAQLNYSCIREDNSKSDVLFLINNELQFETTSMDELMNHQNSTLSRHYVVINTTLNGQQLEVKEIYKFEFSLDKLYENLNQTVIRTIYFFICSNMVESNNSSYQVVHPNKYNSKEVKYHLECTLKICNILSPIKIINLNPEKNYRINEDNINQFFYFFFKSDKSNNIIFFDKVKRGNYRYPLVLCPYKKWISKNSLAIFKPSIYVKKEFPTITNDFDYHRYIPVFKSTQTELGEGFICGEVVQIDELPSIKIGFGIEEGLPMKIGHFKVVKNKYKKEEYFCDGIKLESMYIYAFHGKYNNFTKNLLRLVRIEEGVYSGEILFAYSKNEINDTHFNINSNDLYINREYKGYDPVAVCRVKYLQLQYRLMIDGSIQEPIKSNQVNNQNNELYDTYVISSDLVNGKKYISCYGMVNDNETLYYNKLYSKTTKTFITKIENIAGHQQLGSTHEKIEIRNDIYNVLGKYKCHTNNSGIFNIIKTTYIVIVAPEKNVYQFNTTVSRGTKSPIFCSPKDVKHDELVEVKVIKNKNLSVLLNVTDVDKDSRFIKDKDGRIIFNDSNDLSNYYDHPITIECIYGTDSRTRITIRKVIHFNGSIDEISNLNTLLRDIAFGWIGFMLVILLIFIIRTVMKKKRSGSRRTSTTESDSRTLESNTTKEMDDLTISTNDYNIISNNYYGFVDANNRYGQYHCTQNSNENRLFVIINMNHIIDKSEHYYYMKKEKDVPAVNDYVLHSVVPNTNLKFKQIKKFIIPIKNLYYNIHNKYEDIRNNIHFLICPYSTQSNLYTKFTELDENKPLTVYMDAARCSIYKCTIGIYPRATEYMNTVDKILQGGQIDFGIFIGFKDSPAENLDSIYFYAGYYKKAGHTNIPLVACPYINWVVRQSLAKFTPDPLVTEKFPLLPDDNKRHILIPAYILKKVKRPKDATDRFTFTCGTLEQDKNFTEAGPIKIGYEFDIDEKIIARKFKVDKNNFYCGDLDITNYYLFSFIDSGDLLGKQTPEMEPVTSTTEQKFYYNQVFYAYKKNDILEKYKNNEERFFDEDHYPPVFHAECITRHDSEVGKLTPKIGERLQAPRYRPVVKGGEEVETYIIDLHEQKGQDITCHVSLFKNTDQRYSDFYSKAFATRIQKVFDADGKEYSGEPSPSIKVTGDEKTDIGVYRCTLHSTDVVEVLDSEFHLLSGKLSDQKTIVEESYSNKDMFKCELVNINKQFLIKMQVTIPKQKAVTYYMDKKKNEKNKNFKERFNYITYHPNDESDYKTDTVVKCIYKNDETNDETVVEKKVDIKDKPKEDKFSKKILIPIIVGVSVFIIIILAIVAFLVIKKRRDKKRLELLSNATNSTSKSKSKSSTSGSKSISKSSNSTSKSKTKKSKSRSKATSGLSKNSKSKYSTTKSSTSQLSANK</sequence>
<feature type="region of interest" description="Disordered" evidence="1">
    <location>
        <begin position="661"/>
        <end position="680"/>
    </location>
</feature>
<name>A0AAF5I1K5_STRER</name>
<feature type="compositionally biased region" description="Basic and acidic residues" evidence="1">
    <location>
        <begin position="671"/>
        <end position="680"/>
    </location>
</feature>
<organism evidence="4 5">
    <name type="scientific">Strongyloides stercoralis</name>
    <name type="common">Threadworm</name>
    <dbReference type="NCBI Taxonomy" id="6248"/>
    <lineage>
        <taxon>Eukaryota</taxon>
        <taxon>Metazoa</taxon>
        <taxon>Ecdysozoa</taxon>
        <taxon>Nematoda</taxon>
        <taxon>Chromadorea</taxon>
        <taxon>Rhabditida</taxon>
        <taxon>Tylenchina</taxon>
        <taxon>Panagrolaimomorpha</taxon>
        <taxon>Strongyloidoidea</taxon>
        <taxon>Strongyloididae</taxon>
        <taxon>Strongyloides</taxon>
    </lineage>
</organism>
<protein>
    <submittedName>
        <fullName evidence="5">Ig-like domain-containing protein</fullName>
    </submittedName>
</protein>
<accession>A0AAF5I1K5</accession>
<keyword evidence="3" id="KW-0732">Signal</keyword>
<feature type="transmembrane region" description="Helical" evidence="2">
    <location>
        <begin position="636"/>
        <end position="656"/>
    </location>
</feature>
<feature type="compositionally biased region" description="Low complexity" evidence="1">
    <location>
        <begin position="1400"/>
        <end position="1421"/>
    </location>
</feature>
<keyword evidence="2" id="KW-0472">Membrane</keyword>
<feature type="signal peptide" evidence="3">
    <location>
        <begin position="1"/>
        <end position="23"/>
    </location>
</feature>
<evidence type="ECO:0000256" key="3">
    <source>
        <dbReference type="SAM" id="SignalP"/>
    </source>
</evidence>
<feature type="chain" id="PRO_5042050882" evidence="3">
    <location>
        <begin position="24"/>
        <end position="1427"/>
    </location>
</feature>
<evidence type="ECO:0000256" key="1">
    <source>
        <dbReference type="SAM" id="MobiDB-lite"/>
    </source>
</evidence>
<dbReference type="Proteomes" id="UP000035681">
    <property type="component" value="Unplaced"/>
</dbReference>
<dbReference type="AlphaFoldDB" id="A0AAF5I1K5"/>
<feature type="compositionally biased region" description="Low complexity" evidence="1">
    <location>
        <begin position="1361"/>
        <end position="1389"/>
    </location>
</feature>
<keyword evidence="2" id="KW-1133">Transmembrane helix</keyword>
<dbReference type="WBParaSite" id="TCONS_00009851.p1">
    <property type="protein sequence ID" value="TCONS_00009851.p1"/>
    <property type="gene ID" value="XLOC_007577"/>
</dbReference>
<feature type="region of interest" description="Disordered" evidence="1">
    <location>
        <begin position="1361"/>
        <end position="1427"/>
    </location>
</feature>
<evidence type="ECO:0000256" key="2">
    <source>
        <dbReference type="SAM" id="Phobius"/>
    </source>
</evidence>
<feature type="transmembrane region" description="Helical" evidence="2">
    <location>
        <begin position="1322"/>
        <end position="1346"/>
    </location>
</feature>
<evidence type="ECO:0000313" key="5">
    <source>
        <dbReference type="WBParaSite" id="TCONS_00009851.p1"/>
    </source>
</evidence>
<keyword evidence="2" id="KW-0812">Transmembrane</keyword>
<reference evidence="5" key="1">
    <citation type="submission" date="2024-02" db="UniProtKB">
        <authorList>
            <consortium name="WormBaseParasite"/>
        </authorList>
    </citation>
    <scope>IDENTIFICATION</scope>
</reference>
<keyword evidence="4" id="KW-1185">Reference proteome</keyword>